<name>A0AA37W0L6_9GAMM</name>
<accession>A0AA37W0L6</accession>
<evidence type="ECO:0000313" key="1">
    <source>
        <dbReference type="EMBL" id="GLP95202.1"/>
    </source>
</evidence>
<comment type="caution">
    <text evidence="1">The sequence shown here is derived from an EMBL/GenBank/DDBJ whole genome shotgun (WGS) entry which is preliminary data.</text>
</comment>
<dbReference type="AlphaFoldDB" id="A0AA37W0L6"/>
<protein>
    <submittedName>
        <fullName evidence="1">Uncharacterized protein</fullName>
    </submittedName>
</protein>
<reference evidence="1" key="1">
    <citation type="journal article" date="2014" name="Int. J. Syst. Evol. Microbiol.">
        <title>Complete genome sequence of Corynebacterium casei LMG S-19264T (=DSM 44701T), isolated from a smear-ripened cheese.</title>
        <authorList>
            <consortium name="US DOE Joint Genome Institute (JGI-PGF)"/>
            <person name="Walter F."/>
            <person name="Albersmeier A."/>
            <person name="Kalinowski J."/>
            <person name="Ruckert C."/>
        </authorList>
    </citation>
    <scope>NUCLEOTIDE SEQUENCE</scope>
    <source>
        <strain evidence="1">NBRC 101628</strain>
    </source>
</reference>
<organism evidence="1 2">
    <name type="scientific">Paraferrimonas sedimenticola</name>
    <dbReference type="NCBI Taxonomy" id="375674"/>
    <lineage>
        <taxon>Bacteria</taxon>
        <taxon>Pseudomonadati</taxon>
        <taxon>Pseudomonadota</taxon>
        <taxon>Gammaproteobacteria</taxon>
        <taxon>Alteromonadales</taxon>
        <taxon>Ferrimonadaceae</taxon>
        <taxon>Paraferrimonas</taxon>
    </lineage>
</organism>
<keyword evidence="2" id="KW-1185">Reference proteome</keyword>
<dbReference type="Proteomes" id="UP001161422">
    <property type="component" value="Unassembled WGS sequence"/>
</dbReference>
<proteinExistence type="predicted"/>
<gene>
    <name evidence="1" type="ORF">GCM10007895_05080</name>
</gene>
<dbReference type="EMBL" id="BSNC01000001">
    <property type="protein sequence ID" value="GLP95202.1"/>
    <property type="molecule type" value="Genomic_DNA"/>
</dbReference>
<evidence type="ECO:0000313" key="2">
    <source>
        <dbReference type="Proteomes" id="UP001161422"/>
    </source>
</evidence>
<reference evidence="1" key="2">
    <citation type="submission" date="2023-01" db="EMBL/GenBank/DDBJ databases">
        <title>Draft genome sequence of Paraferrimonas sedimenticola strain NBRC 101628.</title>
        <authorList>
            <person name="Sun Q."/>
            <person name="Mori K."/>
        </authorList>
    </citation>
    <scope>NUCLEOTIDE SEQUENCE</scope>
    <source>
        <strain evidence="1">NBRC 101628</strain>
    </source>
</reference>
<sequence>MFSWIKRKLFKPKVERRRVNVQIPMETIQTGLQFDGAKGLSKQAQDEASSS</sequence>